<sequence>MKIYVSSSSIKNEKIHETLIELFQNGFHNIELSGGSKHYNELKNDIISLKKQYHLNLLIHNYFPPPEQHFVLNLASLDDEIYTKTIEHYLLALDLSKTIGADCFSIHAGFLIDISPDEIGTNISLSQNNKKENAIERFSKGYNIIKQKAENINLYIENNVLNKKNFQTFNINPFLLTTAKDYFELKQSIEFNLLLDIAHLKVSCTTLGVDFEEELGKLASVSNYWHISDNNGLIDSNNPFFEDSEIVKLIRNFSADIITLEVYDDINEIKRCHQILSNIYSL</sequence>
<dbReference type="GO" id="GO:0016853">
    <property type="term" value="F:isomerase activity"/>
    <property type="evidence" value="ECO:0007669"/>
    <property type="project" value="UniProtKB-KW"/>
</dbReference>
<keyword evidence="2" id="KW-0413">Isomerase</keyword>
<proteinExistence type="predicted"/>
<accession>A0A1V1PA10</accession>
<reference evidence="3" key="1">
    <citation type="submission" date="2012-11" db="EMBL/GenBank/DDBJ databases">
        <authorList>
            <person name="Lucero-Rivera Y.E."/>
            <person name="Tovar-Ramirez D."/>
        </authorList>
    </citation>
    <scope>NUCLEOTIDE SEQUENCE [LARGE SCALE GENOMIC DNA]</scope>
    <source>
        <strain evidence="3">Araruama</strain>
    </source>
</reference>
<dbReference type="AlphaFoldDB" id="A0A1V1PA10"/>
<name>A0A1V1PA10_9BACT</name>
<protein>
    <submittedName>
        <fullName evidence="2">Xylose isomerase</fullName>
    </submittedName>
</protein>
<feature type="domain" description="Xylose isomerase-like TIM barrel" evidence="1">
    <location>
        <begin position="26"/>
        <end position="237"/>
    </location>
</feature>
<gene>
    <name evidence="2" type="ORF">OMM_02369</name>
</gene>
<dbReference type="InterPro" id="IPR036237">
    <property type="entry name" value="Xyl_isomerase-like_sf"/>
</dbReference>
<dbReference type="Proteomes" id="UP000189670">
    <property type="component" value="Unassembled WGS sequence"/>
</dbReference>
<evidence type="ECO:0000259" key="1">
    <source>
        <dbReference type="Pfam" id="PF01261"/>
    </source>
</evidence>
<dbReference type="InterPro" id="IPR013022">
    <property type="entry name" value="Xyl_isomerase-like_TIM-brl"/>
</dbReference>
<dbReference type="EMBL" id="ATBP01000249">
    <property type="protein sequence ID" value="ETR71593.1"/>
    <property type="molecule type" value="Genomic_DNA"/>
</dbReference>
<dbReference type="Pfam" id="PF01261">
    <property type="entry name" value="AP_endonuc_2"/>
    <property type="match status" value="1"/>
</dbReference>
<dbReference type="Gene3D" id="3.20.20.150">
    <property type="entry name" value="Divalent-metal-dependent TIM barrel enzymes"/>
    <property type="match status" value="1"/>
</dbReference>
<evidence type="ECO:0000313" key="3">
    <source>
        <dbReference type="Proteomes" id="UP000189670"/>
    </source>
</evidence>
<dbReference type="SUPFAM" id="SSF51658">
    <property type="entry name" value="Xylose isomerase-like"/>
    <property type="match status" value="1"/>
</dbReference>
<evidence type="ECO:0000313" key="2">
    <source>
        <dbReference type="EMBL" id="ETR71593.1"/>
    </source>
</evidence>
<comment type="caution">
    <text evidence="2">The sequence shown here is derived from an EMBL/GenBank/DDBJ whole genome shotgun (WGS) entry which is preliminary data.</text>
</comment>
<organism evidence="2 3">
    <name type="scientific">Candidatus Magnetoglobus multicellularis str. Araruama</name>
    <dbReference type="NCBI Taxonomy" id="890399"/>
    <lineage>
        <taxon>Bacteria</taxon>
        <taxon>Pseudomonadati</taxon>
        <taxon>Thermodesulfobacteriota</taxon>
        <taxon>Desulfobacteria</taxon>
        <taxon>Desulfobacterales</taxon>
        <taxon>Desulfobacteraceae</taxon>
        <taxon>Candidatus Magnetoglobus</taxon>
    </lineage>
</organism>